<comment type="caution">
    <text evidence="2">The sequence shown here is derived from an EMBL/GenBank/DDBJ whole genome shotgun (WGS) entry which is preliminary data.</text>
</comment>
<keyword evidence="3" id="KW-1185">Reference proteome</keyword>
<evidence type="ECO:0000313" key="3">
    <source>
        <dbReference type="Proteomes" id="UP000253664"/>
    </source>
</evidence>
<reference evidence="2 3" key="1">
    <citation type="journal article" date="2015" name="BMC Genomics">
        <title>Insights from the genome of Ophiocordyceps polyrhachis-furcata to pathogenicity and host specificity in insect fungi.</title>
        <authorList>
            <person name="Wichadakul D."/>
            <person name="Kobmoo N."/>
            <person name="Ingsriswang S."/>
            <person name="Tangphatsornruang S."/>
            <person name="Chantasingh D."/>
            <person name="Luangsa-ard J.J."/>
            <person name="Eurwilaichitr L."/>
        </authorList>
    </citation>
    <scope>NUCLEOTIDE SEQUENCE [LARGE SCALE GENOMIC DNA]</scope>
    <source>
        <strain evidence="2 3">BCC 54312</strain>
    </source>
</reference>
<dbReference type="AlphaFoldDB" id="A0A367LDJ3"/>
<protein>
    <recommendedName>
        <fullName evidence="4">Exostosin GT47 domain-containing protein</fullName>
    </recommendedName>
</protein>
<feature type="chain" id="PRO_5016619929" description="Exostosin GT47 domain-containing protein" evidence="1">
    <location>
        <begin position="27"/>
        <end position="325"/>
    </location>
</feature>
<dbReference type="EMBL" id="LKCN02000007">
    <property type="protein sequence ID" value="RCI12481.1"/>
    <property type="molecule type" value="Genomic_DNA"/>
</dbReference>
<proteinExistence type="predicted"/>
<organism evidence="2 3">
    <name type="scientific">Ophiocordyceps polyrhachis-furcata BCC 54312</name>
    <dbReference type="NCBI Taxonomy" id="1330021"/>
    <lineage>
        <taxon>Eukaryota</taxon>
        <taxon>Fungi</taxon>
        <taxon>Dikarya</taxon>
        <taxon>Ascomycota</taxon>
        <taxon>Pezizomycotina</taxon>
        <taxon>Sordariomycetes</taxon>
        <taxon>Hypocreomycetidae</taxon>
        <taxon>Hypocreales</taxon>
        <taxon>Ophiocordycipitaceae</taxon>
        <taxon>Ophiocordyceps</taxon>
    </lineage>
</organism>
<dbReference type="OrthoDB" id="4908099at2759"/>
<accession>A0A367LDJ3</accession>
<dbReference type="Proteomes" id="UP000253664">
    <property type="component" value="Unassembled WGS sequence"/>
</dbReference>
<feature type="signal peptide" evidence="1">
    <location>
        <begin position="1"/>
        <end position="26"/>
    </location>
</feature>
<gene>
    <name evidence="2" type="ORF">L249_1166</name>
</gene>
<sequence>MKPVSHLNFFFFFFSLLFSLFAAVAALAGRPMLAGSNQLPVPAPLDVKRITYTCGVLKPLTFWYYACSGRDPRLPYVDGCGLRQRFPNIENSFPPAFRRMLRQRMNMTRDDSHRLLLMSVSQCDPHTTYQRVKWFEERAMHGNHTVCWPDFPDFSPRDFEEFGGVIAALFVRPETIGFAVPRRFMDLPPGYLSKQRIHYIYHASYSYQKLQSLRTDFRRMPIFGHEDILYPPLGHVRDHFDTWGGRVGRLLLASMRRSTEYGCSYHRGCVCGRQRAGYGEPLQPADYSYAIDHWLRSLVTNKPFAVTFSDVPDSIAPTTLWLSAE</sequence>
<name>A0A367LDJ3_9HYPO</name>
<evidence type="ECO:0008006" key="4">
    <source>
        <dbReference type="Google" id="ProtNLM"/>
    </source>
</evidence>
<keyword evidence="1" id="KW-0732">Signal</keyword>
<evidence type="ECO:0000313" key="2">
    <source>
        <dbReference type="EMBL" id="RCI12481.1"/>
    </source>
</evidence>
<evidence type="ECO:0000256" key="1">
    <source>
        <dbReference type="SAM" id="SignalP"/>
    </source>
</evidence>